<gene>
    <name evidence="4" type="ORF">A2669_01715</name>
</gene>
<reference evidence="4 5" key="1">
    <citation type="journal article" date="2016" name="Nat. Commun.">
        <title>Thousands of microbial genomes shed light on interconnected biogeochemical processes in an aquifer system.</title>
        <authorList>
            <person name="Anantharaman K."/>
            <person name="Brown C.T."/>
            <person name="Hug L.A."/>
            <person name="Sharon I."/>
            <person name="Castelle C.J."/>
            <person name="Probst A.J."/>
            <person name="Thomas B.C."/>
            <person name="Singh A."/>
            <person name="Wilkins M.J."/>
            <person name="Karaoz U."/>
            <person name="Brodie E.L."/>
            <person name="Williams K.H."/>
            <person name="Hubbard S.S."/>
            <person name="Banfield J.F."/>
        </authorList>
    </citation>
    <scope>NUCLEOTIDE SEQUENCE [LARGE SCALE GENOMIC DNA]</scope>
</reference>
<dbReference type="GO" id="GO:0004347">
    <property type="term" value="F:glucose-6-phosphate isomerase activity"/>
    <property type="evidence" value="ECO:0007669"/>
    <property type="project" value="InterPro"/>
</dbReference>
<evidence type="ECO:0000259" key="3">
    <source>
        <dbReference type="PROSITE" id="PS51464"/>
    </source>
</evidence>
<dbReference type="EMBL" id="MGJM01000007">
    <property type="protein sequence ID" value="OGN06936.1"/>
    <property type="molecule type" value="Genomic_DNA"/>
</dbReference>
<comment type="caution">
    <text evidence="4">The sequence shown here is derived from an EMBL/GenBank/DDBJ whole genome shotgun (WGS) entry which is preliminary data.</text>
</comment>
<keyword evidence="2" id="KW-0413">Isomerase</keyword>
<dbReference type="Pfam" id="PF10432">
    <property type="entry name" value="bact-PGI_C"/>
    <property type="match status" value="1"/>
</dbReference>
<dbReference type="PROSITE" id="PS51464">
    <property type="entry name" value="SIS"/>
    <property type="match status" value="1"/>
</dbReference>
<dbReference type="AlphaFoldDB" id="A0A1F8F3W8"/>
<dbReference type="Gene3D" id="3.40.50.10490">
    <property type="entry name" value="Glucose-6-phosphate isomerase like protein, domain 1"/>
    <property type="match status" value="2"/>
</dbReference>
<dbReference type="GO" id="GO:0004476">
    <property type="term" value="F:mannose-6-phosphate isomerase activity"/>
    <property type="evidence" value="ECO:0007669"/>
    <property type="project" value="InterPro"/>
</dbReference>
<dbReference type="InterPro" id="IPR001347">
    <property type="entry name" value="SIS_dom"/>
</dbReference>
<dbReference type="Proteomes" id="UP000177605">
    <property type="component" value="Unassembled WGS sequence"/>
</dbReference>
<protein>
    <recommendedName>
        <fullName evidence="3">SIS domain-containing protein</fullName>
    </recommendedName>
</protein>
<dbReference type="SUPFAM" id="SSF53697">
    <property type="entry name" value="SIS domain"/>
    <property type="match status" value="1"/>
</dbReference>
<evidence type="ECO:0000256" key="2">
    <source>
        <dbReference type="ARBA" id="ARBA00023235"/>
    </source>
</evidence>
<dbReference type="InterPro" id="IPR046348">
    <property type="entry name" value="SIS_dom_sf"/>
</dbReference>
<name>A0A1F8F3W8_9BACT</name>
<feature type="domain" description="SIS" evidence="3">
    <location>
        <begin position="22"/>
        <end position="153"/>
    </location>
</feature>
<dbReference type="GO" id="GO:0005975">
    <property type="term" value="P:carbohydrate metabolic process"/>
    <property type="evidence" value="ECO:0007669"/>
    <property type="project" value="InterPro"/>
</dbReference>
<comment type="similarity">
    <text evidence="1">Belongs to the PGI/PMI family.</text>
</comment>
<evidence type="ECO:0000313" key="4">
    <source>
        <dbReference type="EMBL" id="OGN06936.1"/>
    </source>
</evidence>
<evidence type="ECO:0000313" key="5">
    <source>
        <dbReference type="Proteomes" id="UP000177605"/>
    </source>
</evidence>
<evidence type="ECO:0000256" key="1">
    <source>
        <dbReference type="ARBA" id="ARBA00010523"/>
    </source>
</evidence>
<sequence length="314" mass="34452">MTYEEGIIALPKQFTYRPAILNKDKIKPFKELIILGMGGSRLAADILNIIRPDLEIHIHSDFDLPKLDSQSLYESLIIANSFSGDTAEIISGAKEALKHNYNLAVICSGGELKEISEQNELPHILNPNGDGLPARMMIGHDLLAIAAMIGLSSGLFKACADLAPEGLKAQGSGIAQSIGSKIPLIYTSQRLNELGYIWKVIFNETAKIPAFHNRFPEADHNEVSGFHFNHDEFAAIFIRDDLDDRISQRMDAMAKILESKNISAHHVQMSGQSLLDQVMSSIITAHWAAFEIAGKAGIDPISAPEIKDLKDQLS</sequence>
<proteinExistence type="inferred from homology"/>
<dbReference type="InterPro" id="IPR019490">
    <property type="entry name" value="Glu6P/Mann6P_isomerase_C"/>
</dbReference>
<dbReference type="GO" id="GO:0097367">
    <property type="term" value="F:carbohydrate derivative binding"/>
    <property type="evidence" value="ECO:0007669"/>
    <property type="project" value="InterPro"/>
</dbReference>
<accession>A0A1F8F3W8</accession>
<organism evidence="4 5">
    <name type="scientific">Candidatus Yanofskybacteria bacterium RIFCSPHIGHO2_01_FULL_48_25b</name>
    <dbReference type="NCBI Taxonomy" id="1802672"/>
    <lineage>
        <taxon>Bacteria</taxon>
        <taxon>Candidatus Yanofskyibacteriota</taxon>
    </lineage>
</organism>
<dbReference type="GO" id="GO:1901135">
    <property type="term" value="P:carbohydrate derivative metabolic process"/>
    <property type="evidence" value="ECO:0007669"/>
    <property type="project" value="InterPro"/>
</dbReference>